<evidence type="ECO:0000256" key="1">
    <source>
        <dbReference type="SAM" id="MobiDB-lite"/>
    </source>
</evidence>
<evidence type="ECO:0000313" key="2">
    <source>
        <dbReference type="EMBL" id="KAK3233670.1"/>
    </source>
</evidence>
<dbReference type="EMBL" id="LGRX02035654">
    <property type="protein sequence ID" value="KAK3233670.1"/>
    <property type="molecule type" value="Genomic_DNA"/>
</dbReference>
<accession>A0AAE0BCW3</accession>
<name>A0AAE0BCW3_9CHLO</name>
<dbReference type="AlphaFoldDB" id="A0AAE0BCW3"/>
<proteinExistence type="predicted"/>
<evidence type="ECO:0008006" key="4">
    <source>
        <dbReference type="Google" id="ProtNLM"/>
    </source>
</evidence>
<feature type="compositionally biased region" description="Polar residues" evidence="1">
    <location>
        <begin position="252"/>
        <end position="261"/>
    </location>
</feature>
<feature type="compositionally biased region" description="Polar residues" evidence="1">
    <location>
        <begin position="230"/>
        <end position="244"/>
    </location>
</feature>
<feature type="compositionally biased region" description="Polar residues" evidence="1">
    <location>
        <begin position="77"/>
        <end position="86"/>
    </location>
</feature>
<feature type="region of interest" description="Disordered" evidence="1">
    <location>
        <begin position="54"/>
        <end position="120"/>
    </location>
</feature>
<sequence length="914" mass="99883">MLGNTTVQAVAAELRAIAAEASGGSARADVGSLNSDTQQQASVDIPVAALPPQVAATASSPPGAFTSTGKVAPPPLNTATKVNASSAGDEGREVATTTSSPPGAFTSTGKADTSQGAASDSSARQFSEFLVEKGSQRGNTTVQAVAAELRAIAAEASSGSARADVGSLNSDTQQQASVDIPVAALPPQVAATALSPPGAFTSTGKVAPPPLNTATKVDASSAGDEGREVATTTSSPPGAFTSTGKVAPPPLNTATKVNASSAGDEGREVATTTSSPPGAFTSTGKVAPFYGDLAVKETNVEQMMKARSYKGELIAFWQECCNYLGTTMYLLENLRKHGFEHFVAVSKDQAQCDKFRAQVHQNISCVWQSKKETAEDPFKLLDAALFTRHYFVWKFLEAGVNLLWLDIDIHLPQDPYRYLKGPMRAHLMIQRHTSLELNTGIMYAQNVTPGGPVSAVFKETFERIKWAEEVKKEYVDIQKLKFDFLIPESLKFKRESLPEGAKFSKGANFEQNAITDALESRLGDCVRVWRRQLNVQPNLADFENPLTRSMNALSNALNDHGSDSLVSLKCSGTVDESFRKPDQSTGFGFVLEAFKAYDKMYVELVQGGVDKSLWDERVKQAMPPLVHVRDMLSRGWMKDWRLGTLGWVSFESSVWDTSIPEYPKLLENKGRYLVALDTEAETFGEYLKMLSTLAELAVLSERYLVMPEMSCEQAWAFKKAHPDHADLFFTSASEESKYTEWHCYVDFARVQNVYGKQMCITRAASHPFMLPPWARSSKPWVDHFGRNLSWANLELLGSKAGGEENTFTSEAWQQVVDAAHDKPIMAVSATSLPTIGCLTLEDNVRMKACHTDQKYAKELYEKCYDDGMKSHHECVMTRSEKWNVTNQYSAVGPRNDTVCCLKDTQQRLPNIKCP</sequence>
<keyword evidence="3" id="KW-1185">Reference proteome</keyword>
<feature type="compositionally biased region" description="Polar residues" evidence="1">
    <location>
        <begin position="270"/>
        <end position="281"/>
    </location>
</feature>
<dbReference type="Proteomes" id="UP001190700">
    <property type="component" value="Unassembled WGS sequence"/>
</dbReference>
<feature type="compositionally biased region" description="Polar residues" evidence="1">
    <location>
        <begin position="56"/>
        <end position="69"/>
    </location>
</feature>
<comment type="caution">
    <text evidence="2">The sequence shown here is derived from an EMBL/GenBank/DDBJ whole genome shotgun (WGS) entry which is preliminary data.</text>
</comment>
<gene>
    <name evidence="2" type="ORF">CYMTET_56051</name>
</gene>
<organism evidence="2 3">
    <name type="scientific">Cymbomonas tetramitiformis</name>
    <dbReference type="NCBI Taxonomy" id="36881"/>
    <lineage>
        <taxon>Eukaryota</taxon>
        <taxon>Viridiplantae</taxon>
        <taxon>Chlorophyta</taxon>
        <taxon>Pyramimonadophyceae</taxon>
        <taxon>Pyramimonadales</taxon>
        <taxon>Pyramimonadaceae</taxon>
        <taxon>Cymbomonas</taxon>
    </lineage>
</organism>
<feature type="compositionally biased region" description="Polar residues" evidence="1">
    <location>
        <begin position="95"/>
        <end position="120"/>
    </location>
</feature>
<feature type="region of interest" description="Disordered" evidence="1">
    <location>
        <begin position="201"/>
        <end position="281"/>
    </location>
</feature>
<evidence type="ECO:0000313" key="3">
    <source>
        <dbReference type="Proteomes" id="UP001190700"/>
    </source>
</evidence>
<reference evidence="2 3" key="1">
    <citation type="journal article" date="2015" name="Genome Biol. Evol.">
        <title>Comparative Genomics of a Bacterivorous Green Alga Reveals Evolutionary Causalities and Consequences of Phago-Mixotrophic Mode of Nutrition.</title>
        <authorList>
            <person name="Burns J.A."/>
            <person name="Paasch A."/>
            <person name="Narechania A."/>
            <person name="Kim E."/>
        </authorList>
    </citation>
    <scope>NUCLEOTIDE SEQUENCE [LARGE SCALE GENOMIC DNA]</scope>
    <source>
        <strain evidence="2 3">PLY_AMNH</strain>
    </source>
</reference>
<protein>
    <recommendedName>
        <fullName evidence="4">Nucleotide-diphospho-sugar transferase domain-containing protein</fullName>
    </recommendedName>
</protein>